<name>A0A4V2W286_9PAST</name>
<evidence type="ECO:0000313" key="1">
    <source>
        <dbReference type="EMBL" id="TCV87099.1"/>
    </source>
</evidence>
<accession>A0A4V2W286</accession>
<organism evidence="1 2">
    <name type="scientific">Testudinibacter aquarius</name>
    <dbReference type="NCBI Taxonomy" id="1524974"/>
    <lineage>
        <taxon>Bacteria</taxon>
        <taxon>Pseudomonadati</taxon>
        <taxon>Pseudomonadota</taxon>
        <taxon>Gammaproteobacteria</taxon>
        <taxon>Pasteurellales</taxon>
        <taxon>Pasteurellaceae</taxon>
        <taxon>Testudinibacter</taxon>
    </lineage>
</organism>
<sequence>MEFINLKYDLKKSVEQAEEYAIINLQNNVEFSPYISLGEKKIQKIIADSVDEAIEIAQEEIENLDEETVVFVYKDTIQLTDETFDAIITQLFNEDEECGYSYGLVYKIENSKISFLNKHIFLGNIRNCLVF</sequence>
<proteinExistence type="predicted"/>
<dbReference type="RefSeq" id="WP_132966467.1">
    <property type="nucleotide sequence ID" value="NZ_LEKL01000063.1"/>
</dbReference>
<reference evidence="1 2" key="1">
    <citation type="submission" date="2019-03" db="EMBL/GenBank/DDBJ databases">
        <title>Genomic Encyclopedia of Type Strains, Phase IV (KMG-IV): sequencing the most valuable type-strain genomes for metagenomic binning, comparative biology and taxonomic classification.</title>
        <authorList>
            <person name="Goeker M."/>
        </authorList>
    </citation>
    <scope>NUCLEOTIDE SEQUENCE [LARGE SCALE GENOMIC DNA]</scope>
    <source>
        <strain evidence="1 2">DSM 28140</strain>
    </source>
</reference>
<evidence type="ECO:0000313" key="2">
    <source>
        <dbReference type="Proteomes" id="UP000294619"/>
    </source>
</evidence>
<gene>
    <name evidence="1" type="ORF">EDC16_10516</name>
</gene>
<dbReference type="Proteomes" id="UP000294619">
    <property type="component" value="Unassembled WGS sequence"/>
</dbReference>
<dbReference type="AlphaFoldDB" id="A0A4V2W286"/>
<comment type="caution">
    <text evidence="1">The sequence shown here is derived from an EMBL/GenBank/DDBJ whole genome shotgun (WGS) entry which is preliminary data.</text>
</comment>
<dbReference type="EMBL" id="SMCP01000005">
    <property type="protein sequence ID" value="TCV87099.1"/>
    <property type="molecule type" value="Genomic_DNA"/>
</dbReference>
<protein>
    <submittedName>
        <fullName evidence="1">Uncharacterized protein</fullName>
    </submittedName>
</protein>